<feature type="binding site" evidence="3">
    <location>
        <position position="195"/>
    </location>
    <ligand>
        <name>a divalent metal cation</name>
        <dbReference type="ChEBI" id="CHEBI:60240"/>
    </ligand>
</feature>
<evidence type="ECO:0000256" key="1">
    <source>
        <dbReference type="ARBA" id="ARBA00008853"/>
    </source>
</evidence>
<dbReference type="InterPro" id="IPR005511">
    <property type="entry name" value="SMP-30"/>
</dbReference>
<dbReference type="PANTHER" id="PTHR10907:SF47">
    <property type="entry name" value="REGUCALCIN"/>
    <property type="match status" value="1"/>
</dbReference>
<evidence type="ECO:0000259" key="4">
    <source>
        <dbReference type="Pfam" id="PF08450"/>
    </source>
</evidence>
<dbReference type="OrthoDB" id="9031811at2"/>
<protein>
    <submittedName>
        <fullName evidence="5">Sugar lactone lactonase YvrE</fullName>
    </submittedName>
</protein>
<feature type="active site" description="Proton donor/acceptor" evidence="2">
    <location>
        <position position="195"/>
    </location>
</feature>
<evidence type="ECO:0000313" key="6">
    <source>
        <dbReference type="Proteomes" id="UP000198640"/>
    </source>
</evidence>
<dbReference type="SUPFAM" id="SSF63829">
    <property type="entry name" value="Calcium-dependent phosphotriesterase"/>
    <property type="match status" value="1"/>
</dbReference>
<keyword evidence="6" id="KW-1185">Reference proteome</keyword>
<dbReference type="PANTHER" id="PTHR10907">
    <property type="entry name" value="REGUCALCIN"/>
    <property type="match status" value="1"/>
</dbReference>
<feature type="binding site" evidence="3">
    <location>
        <position position="148"/>
    </location>
    <ligand>
        <name>a divalent metal cation</name>
        <dbReference type="ChEBI" id="CHEBI:60240"/>
    </ligand>
</feature>
<feature type="binding site" evidence="3">
    <location>
        <position position="16"/>
    </location>
    <ligand>
        <name>a divalent metal cation</name>
        <dbReference type="ChEBI" id="CHEBI:60240"/>
    </ligand>
</feature>
<dbReference type="Proteomes" id="UP000198640">
    <property type="component" value="Unassembled WGS sequence"/>
</dbReference>
<dbReference type="InterPro" id="IPR011042">
    <property type="entry name" value="6-blade_b-propeller_TolB-like"/>
</dbReference>
<dbReference type="RefSeq" id="WP_090412611.1">
    <property type="nucleotide sequence ID" value="NZ_FNOY01000012.1"/>
</dbReference>
<dbReference type="Gene3D" id="2.120.10.30">
    <property type="entry name" value="TolB, C-terminal domain"/>
    <property type="match status" value="1"/>
</dbReference>
<dbReference type="Pfam" id="PF08450">
    <property type="entry name" value="SGL"/>
    <property type="match status" value="1"/>
</dbReference>
<dbReference type="STRING" id="44576.SAMN05421881_101237"/>
<dbReference type="GO" id="GO:0005509">
    <property type="term" value="F:calcium ion binding"/>
    <property type="evidence" value="ECO:0007669"/>
    <property type="project" value="TreeGrafter"/>
</dbReference>
<feature type="binding site" evidence="3">
    <location>
        <position position="98"/>
    </location>
    <ligand>
        <name>substrate</name>
    </ligand>
</feature>
<dbReference type="AlphaFoldDB" id="A0A1H3FP24"/>
<comment type="cofactor">
    <cofactor evidence="3">
        <name>Zn(2+)</name>
        <dbReference type="ChEBI" id="CHEBI:29105"/>
    </cofactor>
    <text evidence="3">Binds 1 divalent metal cation per subunit.</text>
</comment>
<dbReference type="GO" id="GO:0019853">
    <property type="term" value="P:L-ascorbic acid biosynthetic process"/>
    <property type="evidence" value="ECO:0007669"/>
    <property type="project" value="TreeGrafter"/>
</dbReference>
<accession>A0A1H3FP24</accession>
<dbReference type="InterPro" id="IPR013658">
    <property type="entry name" value="SGL"/>
</dbReference>
<evidence type="ECO:0000256" key="3">
    <source>
        <dbReference type="PIRSR" id="PIRSR605511-2"/>
    </source>
</evidence>
<keyword evidence="3" id="KW-0479">Metal-binding</keyword>
<feature type="binding site" evidence="3">
    <location>
        <position position="116"/>
    </location>
    <ligand>
        <name>substrate</name>
    </ligand>
</feature>
<evidence type="ECO:0000256" key="2">
    <source>
        <dbReference type="PIRSR" id="PIRSR605511-1"/>
    </source>
</evidence>
<name>A0A1H3FP24_9PROT</name>
<gene>
    <name evidence="5" type="ORF">SAMN05421881_101237</name>
</gene>
<dbReference type="PRINTS" id="PR01790">
    <property type="entry name" value="SMP30FAMILY"/>
</dbReference>
<dbReference type="GO" id="GO:0004341">
    <property type="term" value="F:gluconolactonase activity"/>
    <property type="evidence" value="ECO:0007669"/>
    <property type="project" value="TreeGrafter"/>
</dbReference>
<evidence type="ECO:0000313" key="5">
    <source>
        <dbReference type="EMBL" id="SDX91889.1"/>
    </source>
</evidence>
<proteinExistence type="inferred from homology"/>
<sequence>MHLETDILLTGLAFPESPRWREDRLWFTDQHARKIMTVTADGEAECVLQTQDLPGGLGWLPDATLLVVAMTERALYRLTGSGLERYADLSTLAPFHCNDMVVTSNGRAYVGNFGFDLHAGATIASTRLVLVEPDGSCRLTASDLIFPNGSSITPDGMTFIVAETFAHRLTAFTIDDTGSLHAPRLWADLDQATPDGICLDAEGALWVASPGTREVIRVRQGGVITTSIRPLGTPYACMLGGHDRQTLFILTAETDDPGQANTLRSGRIEIATVNVPGTGLP</sequence>
<feature type="domain" description="SMP-30/Gluconolactonase/LRE-like region" evidence="4">
    <location>
        <begin position="14"/>
        <end position="252"/>
    </location>
</feature>
<comment type="similarity">
    <text evidence="1">Belongs to the SMP-30/CGR1 family.</text>
</comment>
<organism evidence="5 6">
    <name type="scientific">Nitrosomonas halophila</name>
    <dbReference type="NCBI Taxonomy" id="44576"/>
    <lineage>
        <taxon>Bacteria</taxon>
        <taxon>Pseudomonadati</taxon>
        <taxon>Pseudomonadota</taxon>
        <taxon>Betaproteobacteria</taxon>
        <taxon>Nitrosomonadales</taxon>
        <taxon>Nitrosomonadaceae</taxon>
        <taxon>Nitrosomonas</taxon>
    </lineage>
</organism>
<keyword evidence="3" id="KW-0862">Zinc</keyword>
<reference evidence="5 6" key="1">
    <citation type="submission" date="2016-10" db="EMBL/GenBank/DDBJ databases">
        <authorList>
            <person name="de Groot N.N."/>
        </authorList>
    </citation>
    <scope>NUCLEOTIDE SEQUENCE [LARGE SCALE GENOMIC DNA]</scope>
    <source>
        <strain evidence="5 6">Nm1</strain>
    </source>
</reference>
<dbReference type="EMBL" id="FNOY01000012">
    <property type="protein sequence ID" value="SDX91889.1"/>
    <property type="molecule type" value="Genomic_DNA"/>
</dbReference>